<dbReference type="OMA" id="GIVRPEH"/>
<evidence type="ECO:0000256" key="4">
    <source>
        <dbReference type="ARBA" id="ARBA00022605"/>
    </source>
</evidence>
<evidence type="ECO:0000256" key="5">
    <source>
        <dbReference type="ARBA" id="ARBA00022755"/>
    </source>
</evidence>
<dbReference type="InterPro" id="IPR020867">
    <property type="entry name" value="THF_DH/CycHdrlase_CS"/>
</dbReference>
<evidence type="ECO:0000256" key="3">
    <source>
        <dbReference type="ARBA" id="ARBA00022563"/>
    </source>
</evidence>
<keyword evidence="15" id="KW-1185">Reference proteome</keyword>
<dbReference type="EMBL" id="CT868038">
    <property type="protein sequence ID" value="CAK65417.1"/>
    <property type="molecule type" value="Genomic_DNA"/>
</dbReference>
<reference evidence="14 15" key="1">
    <citation type="journal article" date="2006" name="Nature">
        <title>Global trends of whole-genome duplications revealed by the ciliate Paramecium tetraurelia.</title>
        <authorList>
            <consortium name="Genoscope"/>
            <person name="Aury J.-M."/>
            <person name="Jaillon O."/>
            <person name="Duret L."/>
            <person name="Noel B."/>
            <person name="Jubin C."/>
            <person name="Porcel B.M."/>
            <person name="Segurens B."/>
            <person name="Daubin V."/>
            <person name="Anthouard V."/>
            <person name="Aiach N."/>
            <person name="Arnaiz O."/>
            <person name="Billaut A."/>
            <person name="Beisson J."/>
            <person name="Blanc I."/>
            <person name="Bouhouche K."/>
            <person name="Camara F."/>
            <person name="Duharcourt S."/>
            <person name="Guigo R."/>
            <person name="Gogendeau D."/>
            <person name="Katinka M."/>
            <person name="Keller A.-M."/>
            <person name="Kissmehl R."/>
            <person name="Klotz C."/>
            <person name="Koll F."/>
            <person name="Le Moue A."/>
            <person name="Lepere C."/>
            <person name="Malinsky S."/>
            <person name="Nowacki M."/>
            <person name="Nowak J.K."/>
            <person name="Plattner H."/>
            <person name="Poulain J."/>
            <person name="Ruiz F."/>
            <person name="Serrano V."/>
            <person name="Zagulski M."/>
            <person name="Dessen P."/>
            <person name="Betermier M."/>
            <person name="Weissenbach J."/>
            <person name="Scarpelli C."/>
            <person name="Schachter V."/>
            <person name="Sperling L."/>
            <person name="Meyer E."/>
            <person name="Cohen J."/>
            <person name="Wincker P."/>
        </authorList>
    </citation>
    <scope>NUCLEOTIDE SEQUENCE [LARGE SCALE GENOMIC DNA]</scope>
    <source>
        <strain evidence="14 15">Stock d4-2</strain>
    </source>
</reference>
<protein>
    <submittedName>
        <fullName evidence="14">Uncharacterized protein</fullName>
    </submittedName>
</protein>
<evidence type="ECO:0000259" key="13">
    <source>
        <dbReference type="Pfam" id="PF02882"/>
    </source>
</evidence>
<sequence>MSNSEYDTNIQLKYLKHIGHDNCVICVRVSLNTKSLRGCDVLIFLALSQQKPSTNYREYNVGSFLFNFKYSQNVDVKLYVFDVTFGSQMSDCVPQQKYFQKKETFLFLAILAVKKLKMIFNGNQLANTILKTLRITSEIKPKLGICLVGDSPASKSYVNRKLKACQEINVDAEVFNFSENVGQEQLIKHIQQMNHDGILVQLPLPSHLNKLDIIHSIPYEKDVDCLHMHNLQRILVYGELCEMLPCTPAAVLQILDYYDVNVIGKKVTMIGRSFLVGLPLSLLLQKRNATVTVCHRETLNLDQHIMNADIVISAAGHPKLVRNVKQGAIVIDVGISQGEKKGKIVGDVDFDVVKNQASLITPVPGGVGPMTVCMLMRNLCNIWKKKQGQPVYINPKLSDAYLND</sequence>
<dbReference type="GO" id="GO:0000105">
    <property type="term" value="P:L-histidine biosynthetic process"/>
    <property type="evidence" value="ECO:0007669"/>
    <property type="project" value="UniProtKB-KW"/>
</dbReference>
<dbReference type="InterPro" id="IPR036291">
    <property type="entry name" value="NAD(P)-bd_dom_sf"/>
</dbReference>
<dbReference type="InterPro" id="IPR020631">
    <property type="entry name" value="THF_DH/CycHdrlase_NAD-bd_dom"/>
</dbReference>
<keyword evidence="8" id="KW-0560">Oxidoreductase</keyword>
<dbReference type="RefSeq" id="XP_001432814.1">
    <property type="nucleotide sequence ID" value="XM_001432777.1"/>
</dbReference>
<organism evidence="14 15">
    <name type="scientific">Paramecium tetraurelia</name>
    <dbReference type="NCBI Taxonomy" id="5888"/>
    <lineage>
        <taxon>Eukaryota</taxon>
        <taxon>Sar</taxon>
        <taxon>Alveolata</taxon>
        <taxon>Ciliophora</taxon>
        <taxon>Intramacronucleata</taxon>
        <taxon>Oligohymenophorea</taxon>
        <taxon>Peniculida</taxon>
        <taxon>Parameciidae</taxon>
        <taxon>Paramecium</taxon>
    </lineage>
</organism>
<evidence type="ECO:0000256" key="10">
    <source>
        <dbReference type="ARBA" id="ARBA00023167"/>
    </source>
</evidence>
<evidence type="ECO:0000256" key="11">
    <source>
        <dbReference type="ARBA" id="ARBA00023268"/>
    </source>
</evidence>
<keyword evidence="9" id="KW-0368">Histidine biosynthesis</keyword>
<dbReference type="Gene3D" id="3.40.50.720">
    <property type="entry name" value="NAD(P)-binding Rossmann-like Domain"/>
    <property type="match status" value="1"/>
</dbReference>
<dbReference type="OrthoDB" id="5126881at2759"/>
<dbReference type="Pfam" id="PF00763">
    <property type="entry name" value="THF_DHG_CYH"/>
    <property type="match status" value="1"/>
</dbReference>
<dbReference type="InterPro" id="IPR020630">
    <property type="entry name" value="THF_DH/CycHdrlase_cat_dom"/>
</dbReference>
<keyword evidence="6" id="KW-0378">Hydrolase</keyword>
<keyword evidence="5" id="KW-0658">Purine biosynthesis</keyword>
<dbReference type="HOGENOM" id="CLU_034045_2_1_1"/>
<dbReference type="FunFam" id="3.40.50.10860:FF:000005">
    <property type="entry name" value="C-1-tetrahydrofolate synthase, cytoplasmic, putative"/>
    <property type="match status" value="1"/>
</dbReference>
<dbReference type="CDD" id="cd01080">
    <property type="entry name" value="NAD_bind_m-THF_DH_Cyclohyd"/>
    <property type="match status" value="1"/>
</dbReference>
<keyword evidence="7" id="KW-0521">NADP</keyword>
<dbReference type="InterPro" id="IPR000672">
    <property type="entry name" value="THF_DH/CycHdrlase"/>
</dbReference>
<keyword evidence="10" id="KW-0486">Methionine biosynthesis</keyword>
<dbReference type="PRINTS" id="PR00085">
    <property type="entry name" value="THFDHDRGNASE"/>
</dbReference>
<comment type="subunit">
    <text evidence="2">Homodimer.</text>
</comment>
<feature type="domain" description="Tetrahydrofolate dehydrogenase/cyclohydrolase NAD(P)-binding" evidence="13">
    <location>
        <begin position="245"/>
        <end position="386"/>
    </location>
</feature>
<keyword evidence="4" id="KW-0028">Amino-acid biosynthesis</keyword>
<dbReference type="PANTHER" id="PTHR48099:SF5">
    <property type="entry name" value="C-1-TETRAHYDROFOLATE SYNTHASE, CYTOPLASMIC"/>
    <property type="match status" value="1"/>
</dbReference>
<dbReference type="SUPFAM" id="SSF53223">
    <property type="entry name" value="Aminoacid dehydrogenase-like, N-terminal domain"/>
    <property type="match status" value="1"/>
</dbReference>
<evidence type="ECO:0000256" key="6">
    <source>
        <dbReference type="ARBA" id="ARBA00022801"/>
    </source>
</evidence>
<evidence type="ECO:0000313" key="14">
    <source>
        <dbReference type="EMBL" id="CAK65417.1"/>
    </source>
</evidence>
<dbReference type="GO" id="GO:0009086">
    <property type="term" value="P:methionine biosynthetic process"/>
    <property type="evidence" value="ECO:0007669"/>
    <property type="project" value="UniProtKB-KW"/>
</dbReference>
<dbReference type="GO" id="GO:0005829">
    <property type="term" value="C:cytosol"/>
    <property type="evidence" value="ECO:0000318"/>
    <property type="project" value="GO_Central"/>
</dbReference>
<evidence type="ECO:0000256" key="1">
    <source>
        <dbReference type="ARBA" id="ARBA00004777"/>
    </source>
</evidence>
<dbReference type="KEGG" id="ptm:GSPATT00034896001"/>
<comment type="pathway">
    <text evidence="1">One-carbon metabolism; tetrahydrofolate interconversion.</text>
</comment>
<dbReference type="GO" id="GO:0004488">
    <property type="term" value="F:methylenetetrahydrofolate dehydrogenase (NADP+) activity"/>
    <property type="evidence" value="ECO:0000318"/>
    <property type="project" value="GO_Central"/>
</dbReference>
<keyword evidence="3" id="KW-0554">One-carbon metabolism</keyword>
<keyword evidence="11" id="KW-0511">Multifunctional enzyme</keyword>
<dbReference type="PROSITE" id="PS00767">
    <property type="entry name" value="THF_DHG_CYH_2"/>
    <property type="match status" value="1"/>
</dbReference>
<evidence type="ECO:0000256" key="8">
    <source>
        <dbReference type="ARBA" id="ARBA00023002"/>
    </source>
</evidence>
<feature type="domain" description="Tetrahydrofolate dehydrogenase/cyclohydrolase catalytic" evidence="12">
    <location>
        <begin position="121"/>
        <end position="224"/>
    </location>
</feature>
<proteinExistence type="inferred from homology"/>
<evidence type="ECO:0000259" key="12">
    <source>
        <dbReference type="Pfam" id="PF00763"/>
    </source>
</evidence>
<evidence type="ECO:0000256" key="7">
    <source>
        <dbReference type="ARBA" id="ARBA00022857"/>
    </source>
</evidence>
<dbReference type="STRING" id="5888.A0C3Q0"/>
<dbReference type="InParanoid" id="A0C3Q0"/>
<evidence type="ECO:0000313" key="15">
    <source>
        <dbReference type="Proteomes" id="UP000000600"/>
    </source>
</evidence>
<dbReference type="Proteomes" id="UP000000600">
    <property type="component" value="Unassembled WGS sequence"/>
</dbReference>
<dbReference type="Pfam" id="PF02882">
    <property type="entry name" value="THF_DHG_CYH_C"/>
    <property type="match status" value="1"/>
</dbReference>
<dbReference type="GeneID" id="5018599"/>
<name>A0C3Q0_PARTE</name>
<dbReference type="PANTHER" id="PTHR48099">
    <property type="entry name" value="C-1-TETRAHYDROFOLATE SYNTHASE, CYTOPLASMIC-RELATED"/>
    <property type="match status" value="1"/>
</dbReference>
<dbReference type="FunFam" id="3.40.50.720:FF:000094">
    <property type="entry name" value="Bifunctional protein FolD"/>
    <property type="match status" value="1"/>
</dbReference>
<accession>A0C3Q0</accession>
<evidence type="ECO:0000256" key="9">
    <source>
        <dbReference type="ARBA" id="ARBA00023102"/>
    </source>
</evidence>
<evidence type="ECO:0000256" key="2">
    <source>
        <dbReference type="ARBA" id="ARBA00011738"/>
    </source>
</evidence>
<gene>
    <name evidence="14" type="ORF">GSPATT00034896001</name>
</gene>
<dbReference type="Gene3D" id="3.40.50.10860">
    <property type="entry name" value="Leucine Dehydrogenase, chain A, domain 1"/>
    <property type="match status" value="1"/>
</dbReference>
<dbReference type="AlphaFoldDB" id="A0C3Q0"/>
<dbReference type="GO" id="GO:0035999">
    <property type="term" value="P:tetrahydrofolate interconversion"/>
    <property type="evidence" value="ECO:0000318"/>
    <property type="project" value="GO_Central"/>
</dbReference>
<dbReference type="SUPFAM" id="SSF51735">
    <property type="entry name" value="NAD(P)-binding Rossmann-fold domains"/>
    <property type="match status" value="1"/>
</dbReference>
<dbReference type="GO" id="GO:0004477">
    <property type="term" value="F:methenyltetrahydrofolate cyclohydrolase activity"/>
    <property type="evidence" value="ECO:0000318"/>
    <property type="project" value="GO_Central"/>
</dbReference>
<dbReference type="GO" id="GO:0006164">
    <property type="term" value="P:purine nucleotide biosynthetic process"/>
    <property type="evidence" value="ECO:0007669"/>
    <property type="project" value="UniProtKB-KW"/>
</dbReference>
<dbReference type="InterPro" id="IPR046346">
    <property type="entry name" value="Aminoacid_DH-like_N_sf"/>
</dbReference>
<dbReference type="HAMAP" id="MF_01576">
    <property type="entry name" value="THF_DHG_CYH"/>
    <property type="match status" value="1"/>
</dbReference>
<dbReference type="eggNOG" id="KOG4230">
    <property type="taxonomic scope" value="Eukaryota"/>
</dbReference>